<feature type="transmembrane region" description="Helical" evidence="5">
    <location>
        <begin position="1362"/>
        <end position="1388"/>
    </location>
</feature>
<dbReference type="Pfam" id="PF23286">
    <property type="entry name" value="LRR_13"/>
    <property type="match status" value="1"/>
</dbReference>
<keyword evidence="4" id="KW-0520">NAD</keyword>
<evidence type="ECO:0000256" key="3">
    <source>
        <dbReference type="ARBA" id="ARBA00022821"/>
    </source>
</evidence>
<evidence type="ECO:0000313" key="7">
    <source>
        <dbReference type="EMBL" id="KAI5391688.1"/>
    </source>
</evidence>
<dbReference type="InterPro" id="IPR036390">
    <property type="entry name" value="WH_DNA-bd_sf"/>
</dbReference>
<organism evidence="7 8">
    <name type="scientific">Pisum sativum</name>
    <name type="common">Garden pea</name>
    <name type="synonym">Lathyrus oleraceus</name>
    <dbReference type="NCBI Taxonomy" id="3888"/>
    <lineage>
        <taxon>Eukaryota</taxon>
        <taxon>Viridiplantae</taxon>
        <taxon>Streptophyta</taxon>
        <taxon>Embryophyta</taxon>
        <taxon>Tracheophyta</taxon>
        <taxon>Spermatophyta</taxon>
        <taxon>Magnoliopsida</taxon>
        <taxon>eudicotyledons</taxon>
        <taxon>Gunneridae</taxon>
        <taxon>Pentapetalae</taxon>
        <taxon>rosids</taxon>
        <taxon>fabids</taxon>
        <taxon>Fabales</taxon>
        <taxon>Fabaceae</taxon>
        <taxon>Papilionoideae</taxon>
        <taxon>50 kb inversion clade</taxon>
        <taxon>NPAAA clade</taxon>
        <taxon>Hologalegina</taxon>
        <taxon>IRL clade</taxon>
        <taxon>Fabeae</taxon>
        <taxon>Lathyrus</taxon>
    </lineage>
</organism>
<dbReference type="InterPro" id="IPR027417">
    <property type="entry name" value="P-loop_NTPase"/>
</dbReference>
<keyword evidence="5" id="KW-1133">Transmembrane helix</keyword>
<dbReference type="InterPro" id="IPR058192">
    <property type="entry name" value="WHD_ROQ1-like"/>
</dbReference>
<proteinExistence type="predicted"/>
<dbReference type="SUPFAM" id="SSF52058">
    <property type="entry name" value="L domain-like"/>
    <property type="match status" value="1"/>
</dbReference>
<dbReference type="Gene3D" id="3.40.50.10140">
    <property type="entry name" value="Toll/interleukin-1 receptor homology (TIR) domain"/>
    <property type="match status" value="1"/>
</dbReference>
<feature type="domain" description="TIR" evidence="6">
    <location>
        <begin position="8"/>
        <end position="175"/>
    </location>
</feature>
<dbReference type="Proteomes" id="UP001058974">
    <property type="component" value="Chromosome 7"/>
</dbReference>
<dbReference type="PROSITE" id="PS50104">
    <property type="entry name" value="TIR"/>
    <property type="match status" value="1"/>
</dbReference>
<dbReference type="Gene3D" id="3.40.50.300">
    <property type="entry name" value="P-loop containing nucleotide triphosphate hydrolases"/>
    <property type="match status" value="1"/>
</dbReference>
<evidence type="ECO:0000256" key="4">
    <source>
        <dbReference type="ARBA" id="ARBA00023027"/>
    </source>
</evidence>
<dbReference type="GO" id="GO:0007165">
    <property type="term" value="P:signal transduction"/>
    <property type="evidence" value="ECO:0007669"/>
    <property type="project" value="InterPro"/>
</dbReference>
<dbReference type="PRINTS" id="PR00364">
    <property type="entry name" value="DISEASERSIST"/>
</dbReference>
<dbReference type="SMART" id="SM00255">
    <property type="entry name" value="TIR"/>
    <property type="match status" value="1"/>
</dbReference>
<dbReference type="SUPFAM" id="SSF52540">
    <property type="entry name" value="P-loop containing nucleoside triphosphate hydrolases"/>
    <property type="match status" value="1"/>
</dbReference>
<dbReference type="Pfam" id="PF01582">
    <property type="entry name" value="TIR"/>
    <property type="match status" value="1"/>
</dbReference>
<keyword evidence="1" id="KW-0433">Leucine-rich repeat</keyword>
<dbReference type="Gramene" id="Psat07G0647900-T1">
    <property type="protein sequence ID" value="KAI5391688.1"/>
    <property type="gene ID" value="KIW84_076479"/>
</dbReference>
<keyword evidence="5" id="KW-0472">Membrane</keyword>
<dbReference type="InterPro" id="IPR000157">
    <property type="entry name" value="TIR_dom"/>
</dbReference>
<dbReference type="FunFam" id="3.40.50.10140:FF:000007">
    <property type="entry name" value="Disease resistance protein (TIR-NBS-LRR class)"/>
    <property type="match status" value="1"/>
</dbReference>
<protein>
    <recommendedName>
        <fullName evidence="6">TIR domain-containing protein</fullName>
    </recommendedName>
</protein>
<dbReference type="GO" id="GO:0043531">
    <property type="term" value="F:ADP binding"/>
    <property type="evidence" value="ECO:0007669"/>
    <property type="project" value="InterPro"/>
</dbReference>
<dbReference type="InterPro" id="IPR032675">
    <property type="entry name" value="LRR_dom_sf"/>
</dbReference>
<dbReference type="InterPro" id="IPR002182">
    <property type="entry name" value="NB-ARC"/>
</dbReference>
<dbReference type="InterPro" id="IPR058546">
    <property type="entry name" value="RPS4B/Roq1-like_LRR"/>
</dbReference>
<dbReference type="InterPro" id="IPR035897">
    <property type="entry name" value="Toll_tir_struct_dom_sf"/>
</dbReference>
<gene>
    <name evidence="7" type="ORF">KIW84_076479</name>
</gene>
<evidence type="ECO:0000256" key="5">
    <source>
        <dbReference type="SAM" id="Phobius"/>
    </source>
</evidence>
<evidence type="ECO:0000256" key="2">
    <source>
        <dbReference type="ARBA" id="ARBA00022737"/>
    </source>
</evidence>
<evidence type="ECO:0000256" key="1">
    <source>
        <dbReference type="ARBA" id="ARBA00022614"/>
    </source>
</evidence>
<comment type="caution">
    <text evidence="7">The sequence shown here is derived from an EMBL/GenBank/DDBJ whole genome shotgun (WGS) entry which is preliminary data.</text>
</comment>
<dbReference type="OrthoDB" id="1357022at2759"/>
<dbReference type="PANTHER" id="PTHR11017:SF252">
    <property type="entry name" value="RESISTANCE PROTEIN (TIR-NBS-LRR CLASS), PUTATIVE-RELATED"/>
    <property type="match status" value="1"/>
</dbReference>
<dbReference type="SUPFAM" id="SSF46785">
    <property type="entry name" value="Winged helix' DNA-binding domain"/>
    <property type="match status" value="1"/>
</dbReference>
<dbReference type="GO" id="GO:0006952">
    <property type="term" value="P:defense response"/>
    <property type="evidence" value="ECO:0007669"/>
    <property type="project" value="UniProtKB-KW"/>
</dbReference>
<keyword evidence="5" id="KW-0812">Transmembrane</keyword>
<keyword evidence="8" id="KW-1185">Reference proteome</keyword>
<keyword evidence="3" id="KW-0611">Plant defense</keyword>
<evidence type="ECO:0000259" key="6">
    <source>
        <dbReference type="PROSITE" id="PS50104"/>
    </source>
</evidence>
<name>A0A9D5A2G1_PEA</name>
<dbReference type="SUPFAM" id="SSF52200">
    <property type="entry name" value="Toll/Interleukin receptor TIR domain"/>
    <property type="match status" value="1"/>
</dbReference>
<dbReference type="EMBL" id="JAMSHJ010000007">
    <property type="protein sequence ID" value="KAI5391688.1"/>
    <property type="molecule type" value="Genomic_DNA"/>
</dbReference>
<sequence length="1430" mass="164328">MANHDDDFTHDVFLSFRGKTRYSFTDHLYRSLLRHGINVFRDDQNLKIGNEIGPSLLHAIEASRISIVVLCRDYASSTWCLDELVKIVHCYYEMKGKIVFVVFYKVEPSDVRHQRNSYQVAMVEHEKRFGRESEKVKAWRLALNSVCALSGLHCKDDSYESEFIEKIVRDISAKLTPMPFQIKHLVGLDFRFEQVKSLIDIDSDDDVCMLGIYGAGGIGKTTFALDIYNKIRNRFEAASFLANVREKSNESTTGLEDLQRTLLYEMGEEPKTMLGSTFRGSSEIKQSLSHRRVLLIIDDVDSVKQLESLAGGHDWFGSGSRIIVTTRDTDVLHKHDVKIKTYKLEELNHHESIELFCWHAFNMSRPEENFAKICSHAISYAKGIPLALRVIGSNLKGKSIEEWDIELQKYRKVPDAEIQGVLEISYKCLSDLDRKIFLDIACFFKGERWDYVKRILDACDFFPVIRVFVSKCLMTVDENGCLEMHDLIQEMGREIVRKESTSNPGERTRLWSHKEVLDVLRGNFGSAKVEGIMLHPPKQEKVDHWACNAFKKMKNLRILIVRNTLFSLGPSNLPNSLRLLDWKWYPSKNFPPDFYPYRIVDFKLPHSSMILKKPFQIFGDLTFINLSHSQSITQIPDLSGAKNLRVLTLDKCHKLAKFDISVGFMPNLVYLSASGCTELKSFVPKMYLPSLQVLSFNFCKKLEHFPQVMQKMDKPLKIHMISTAIKEFPKSIGNLTGLEYIDMSICKGLKDLSSSFLLLPKLISLKIDGCSQVGESFQRFKERHSVAKGYPNLETLHFSEANLSFEDVNAIIEIFPKLKDLKVSHNGFVALPSCIGGSMHLKNLDVSFCRNLTGVPELPLSIQKIDARHCQSLTSEASSLLWSKVSQEIQRIQVVMPMPKMEIPEWFDCVCTQEIPLFWARRKFPVVALALVFQKKTDNSDNFLKIVDYINLLTGVKDWHTVSLHLFIDGQQICGRDFHYFNVGEDHVLLCDLRFLFNDEEWQDLDASLGDDWKAIQVQYDSDLILTKWGVYVYKQETSMDDIQFIPPNRSSCSYMPSSYLVPKRSPEQQMKHVLENFNPKDMFSEYLPLLESEEGPVRSLKVLLRSLRNAKVEVIEKTSFSAYGASLKQDHEDSVEHVIQVLEMIKENLSEHFADLSPEDLQIASGVAERVLRARVELMKDGSLDIGMPIILEYTDALGAKNRRFWGTMEIKLGDPFYKPVLKRQNQLSWGLGTSNEASTSDLKVIIVELKCQPAGTEEASSSGVEESLEEGNYNPELEELMRRIEQDAMNLNKSYGKMKASIVQTDEPFSENHLLEALVFRRLMVLGKLTMFGSATKFKITPYGKMRAEDEPFRILRTCFWGLIFVLLALTIWSFHFIVYVCVYFYRIPIIRKLLMWGWWLVKQVCSSCKKLYSRIGMIITRIKEKEL</sequence>
<dbReference type="Gene3D" id="3.80.10.10">
    <property type="entry name" value="Ribonuclease Inhibitor"/>
    <property type="match status" value="2"/>
</dbReference>
<evidence type="ECO:0000313" key="8">
    <source>
        <dbReference type="Proteomes" id="UP001058974"/>
    </source>
</evidence>
<dbReference type="Pfam" id="PF23282">
    <property type="entry name" value="WHD_ROQ1"/>
    <property type="match status" value="1"/>
</dbReference>
<accession>A0A9D5A2G1</accession>
<dbReference type="Gene3D" id="1.10.8.430">
    <property type="entry name" value="Helical domain of apoptotic protease-activating factors"/>
    <property type="match status" value="1"/>
</dbReference>
<dbReference type="PANTHER" id="PTHR11017">
    <property type="entry name" value="LEUCINE-RICH REPEAT-CONTAINING PROTEIN"/>
    <property type="match status" value="1"/>
</dbReference>
<dbReference type="Pfam" id="PF00931">
    <property type="entry name" value="NB-ARC"/>
    <property type="match status" value="1"/>
</dbReference>
<dbReference type="InterPro" id="IPR044974">
    <property type="entry name" value="Disease_R_plants"/>
</dbReference>
<keyword evidence="2" id="KW-0677">Repeat</keyword>
<dbReference type="InterPro" id="IPR042197">
    <property type="entry name" value="Apaf_helical"/>
</dbReference>
<reference evidence="7 8" key="1">
    <citation type="journal article" date="2022" name="Nat. Genet.">
        <title>Improved pea reference genome and pan-genome highlight genomic features and evolutionary characteristics.</title>
        <authorList>
            <person name="Yang T."/>
            <person name="Liu R."/>
            <person name="Luo Y."/>
            <person name="Hu S."/>
            <person name="Wang D."/>
            <person name="Wang C."/>
            <person name="Pandey M.K."/>
            <person name="Ge S."/>
            <person name="Xu Q."/>
            <person name="Li N."/>
            <person name="Li G."/>
            <person name="Huang Y."/>
            <person name="Saxena R.K."/>
            <person name="Ji Y."/>
            <person name="Li M."/>
            <person name="Yan X."/>
            <person name="He Y."/>
            <person name="Liu Y."/>
            <person name="Wang X."/>
            <person name="Xiang C."/>
            <person name="Varshney R.K."/>
            <person name="Ding H."/>
            <person name="Gao S."/>
            <person name="Zong X."/>
        </authorList>
    </citation>
    <scope>NUCLEOTIDE SEQUENCE [LARGE SCALE GENOMIC DNA]</scope>
    <source>
        <strain evidence="7 8">cv. Zhongwan 6</strain>
    </source>
</reference>